<proteinExistence type="predicted"/>
<organism evidence="1 2">
    <name type="scientific">Legionella lytica</name>
    <dbReference type="NCBI Taxonomy" id="96232"/>
    <lineage>
        <taxon>Bacteria</taxon>
        <taxon>Pseudomonadati</taxon>
        <taxon>Pseudomonadota</taxon>
        <taxon>Gammaproteobacteria</taxon>
        <taxon>Legionellales</taxon>
        <taxon>Legionellaceae</taxon>
        <taxon>Legionella</taxon>
    </lineage>
</organism>
<name>A0ABY4Y7J6_9GAMM</name>
<dbReference type="EMBL" id="CP071527">
    <property type="protein sequence ID" value="USQ13442.1"/>
    <property type="molecule type" value="Genomic_DNA"/>
</dbReference>
<evidence type="ECO:0000313" key="2">
    <source>
        <dbReference type="Proteomes" id="UP001057474"/>
    </source>
</evidence>
<dbReference type="RefSeq" id="WP_252579740.1">
    <property type="nucleotide sequence ID" value="NZ_CP071527.1"/>
</dbReference>
<keyword evidence="2" id="KW-1185">Reference proteome</keyword>
<accession>A0ABY4Y7J6</accession>
<sequence>MFTLFSQESSFDKTMQILNAGALTLAAVQMIMDPSTSFRFGFDLATHGLTILAFKNKDNFWGRLATSGANCARLGAIYADATSQGVFGVAEVADVVLHSVNLVGALASGSYEQAHEETPRPSLR</sequence>
<dbReference type="Proteomes" id="UP001057474">
    <property type="component" value="Chromosome"/>
</dbReference>
<gene>
    <name evidence="1" type="ORF">J2N86_12230</name>
</gene>
<reference evidence="1" key="1">
    <citation type="submission" date="2021-03" db="EMBL/GenBank/DDBJ databases">
        <title>Legionella lytica PCM 2298.</title>
        <authorList>
            <person name="Koper P."/>
        </authorList>
    </citation>
    <scope>NUCLEOTIDE SEQUENCE</scope>
    <source>
        <strain evidence="1">PCM 2298</strain>
    </source>
</reference>
<evidence type="ECO:0000313" key="1">
    <source>
        <dbReference type="EMBL" id="USQ13442.1"/>
    </source>
</evidence>
<protein>
    <submittedName>
        <fullName evidence="1">Uncharacterized protein</fullName>
    </submittedName>
</protein>